<feature type="repeat" description="ANK" evidence="3">
    <location>
        <begin position="20"/>
        <end position="52"/>
    </location>
</feature>
<dbReference type="Proteomes" id="UP000250140">
    <property type="component" value="Unassembled WGS sequence"/>
</dbReference>
<evidence type="ECO:0008006" key="6">
    <source>
        <dbReference type="Google" id="ProtNLM"/>
    </source>
</evidence>
<evidence type="ECO:0000256" key="2">
    <source>
        <dbReference type="ARBA" id="ARBA00023043"/>
    </source>
</evidence>
<keyword evidence="2 3" id="KW-0040">ANK repeat</keyword>
<proteinExistence type="predicted"/>
<accession>A0A8E2JN85</accession>
<evidence type="ECO:0000256" key="3">
    <source>
        <dbReference type="PROSITE-ProRule" id="PRU00023"/>
    </source>
</evidence>
<dbReference type="SUPFAM" id="SSF48403">
    <property type="entry name" value="Ankyrin repeat"/>
    <property type="match status" value="1"/>
</dbReference>
<dbReference type="OrthoDB" id="194358at2759"/>
<dbReference type="PANTHER" id="PTHR24198">
    <property type="entry name" value="ANKYRIN REPEAT AND PROTEIN KINASE DOMAIN-CONTAINING PROTEIN"/>
    <property type="match status" value="1"/>
</dbReference>
<protein>
    <recommendedName>
        <fullName evidence="6">Ankyrin</fullName>
    </recommendedName>
</protein>
<dbReference type="AlphaFoldDB" id="A0A8E2JN85"/>
<keyword evidence="1" id="KW-0677">Repeat</keyword>
<dbReference type="PROSITE" id="PS50088">
    <property type="entry name" value="ANK_REPEAT"/>
    <property type="match status" value="1"/>
</dbReference>
<evidence type="ECO:0000256" key="1">
    <source>
        <dbReference type="ARBA" id="ARBA00022737"/>
    </source>
</evidence>
<sequence>NLEFVNLLLNAKVDINSANGNPPALCLAAENRDATVVDLLLRRGADAKVKDPYGDTPLHTCLYKFLDKDEEDNIVHICSTECCGRTALQLAIKGGHI</sequence>
<evidence type="ECO:0000313" key="4">
    <source>
        <dbReference type="EMBL" id="OCL03449.1"/>
    </source>
</evidence>
<dbReference type="Pfam" id="PF12796">
    <property type="entry name" value="Ank_2"/>
    <property type="match status" value="1"/>
</dbReference>
<dbReference type="InterPro" id="IPR036770">
    <property type="entry name" value="Ankyrin_rpt-contain_sf"/>
</dbReference>
<dbReference type="InterPro" id="IPR002110">
    <property type="entry name" value="Ankyrin_rpt"/>
</dbReference>
<gene>
    <name evidence="4" type="ORF">AOQ84DRAFT_264978</name>
</gene>
<evidence type="ECO:0000313" key="5">
    <source>
        <dbReference type="Proteomes" id="UP000250140"/>
    </source>
</evidence>
<organism evidence="4 5">
    <name type="scientific">Glonium stellatum</name>
    <dbReference type="NCBI Taxonomy" id="574774"/>
    <lineage>
        <taxon>Eukaryota</taxon>
        <taxon>Fungi</taxon>
        <taxon>Dikarya</taxon>
        <taxon>Ascomycota</taxon>
        <taxon>Pezizomycotina</taxon>
        <taxon>Dothideomycetes</taxon>
        <taxon>Pleosporomycetidae</taxon>
        <taxon>Gloniales</taxon>
        <taxon>Gloniaceae</taxon>
        <taxon>Glonium</taxon>
    </lineage>
</organism>
<feature type="non-terminal residue" evidence="4">
    <location>
        <position position="1"/>
    </location>
</feature>
<name>A0A8E2JN85_9PEZI</name>
<dbReference type="PANTHER" id="PTHR24198:SF165">
    <property type="entry name" value="ANKYRIN REPEAT-CONTAINING PROTEIN-RELATED"/>
    <property type="match status" value="1"/>
</dbReference>
<dbReference type="EMBL" id="KV750731">
    <property type="protein sequence ID" value="OCL03449.1"/>
    <property type="molecule type" value="Genomic_DNA"/>
</dbReference>
<dbReference type="Gene3D" id="1.25.40.20">
    <property type="entry name" value="Ankyrin repeat-containing domain"/>
    <property type="match status" value="1"/>
</dbReference>
<reference evidence="4 5" key="1">
    <citation type="journal article" date="2016" name="Nat. Commun.">
        <title>Ectomycorrhizal ecology is imprinted in the genome of the dominant symbiotic fungus Cenococcum geophilum.</title>
        <authorList>
            <consortium name="DOE Joint Genome Institute"/>
            <person name="Peter M."/>
            <person name="Kohler A."/>
            <person name="Ohm R.A."/>
            <person name="Kuo A."/>
            <person name="Krutzmann J."/>
            <person name="Morin E."/>
            <person name="Arend M."/>
            <person name="Barry K.W."/>
            <person name="Binder M."/>
            <person name="Choi C."/>
            <person name="Clum A."/>
            <person name="Copeland A."/>
            <person name="Grisel N."/>
            <person name="Haridas S."/>
            <person name="Kipfer T."/>
            <person name="LaButti K."/>
            <person name="Lindquist E."/>
            <person name="Lipzen A."/>
            <person name="Maire R."/>
            <person name="Meier B."/>
            <person name="Mihaltcheva S."/>
            <person name="Molinier V."/>
            <person name="Murat C."/>
            <person name="Poggeler S."/>
            <person name="Quandt C.A."/>
            <person name="Sperisen C."/>
            <person name="Tritt A."/>
            <person name="Tisserant E."/>
            <person name="Crous P.W."/>
            <person name="Henrissat B."/>
            <person name="Nehls U."/>
            <person name="Egli S."/>
            <person name="Spatafora J.W."/>
            <person name="Grigoriev I.V."/>
            <person name="Martin F.M."/>
        </authorList>
    </citation>
    <scope>NUCLEOTIDE SEQUENCE [LARGE SCALE GENOMIC DNA]</scope>
    <source>
        <strain evidence="4 5">CBS 207.34</strain>
    </source>
</reference>
<keyword evidence="5" id="KW-1185">Reference proteome</keyword>
<feature type="non-terminal residue" evidence="4">
    <location>
        <position position="97"/>
    </location>
</feature>